<sequence>MAKKKVDRRRKFRRRAGPICWIVSLLALAAVGYLIFELIRLDILPVYMMILVCLGLILVSFLIIRFWLFKSRRPISRYLTGLIVIILALSCSLAGKYVKDTSIMLDRVTDLTDKMANTVTVYAMINNMDSEKDLDQTSLGVMRQEEPEGTQGLLDSLDKKGIHPQTVEYDSVYQLVDDLYNGEISAIALPEQLHDALNEAANDVNRYNALTTFTNVVDQYIYYTDRDASMLNPADPVNNVMTDPFVVLISGNDSYGTLNSVSRSDVNMLVAINPKTAEILMVSLPRDTYTEITCKKNQTACEGLQGQFDKLTHSGLYGVGTTESTVEDLLDVPINYTVRLNFSSLINIVDAIGGIEVEVEPGLEVETFYANGTEGVKAGWNHLDGERALAFSRERHAYSDGDNQRVKNQQTVMKALIRAMISPSMISNYPKVMEALSTAFETNMSTKDVKRLLTLELSRFPNWNIQSVALVNSSSMEYSPSVQGFASVTLADEGQLQTVHDLIMDVLNGNNPVIPDIYSTSSNTFHTSEDGTAEQVNEYSSEYYDPNTYQQPVDVYDNAWSEQYSDQQTDLYDQGASVNEEPLSEPENNETIFDEGQHYDPEVFVEPLP</sequence>
<protein>
    <recommendedName>
        <fullName evidence="4">Cell envelope-related transcriptional attenuator domain-containing protein</fullName>
    </recommendedName>
</protein>
<feature type="transmembrane region" description="Helical" evidence="3">
    <location>
        <begin position="20"/>
        <end position="39"/>
    </location>
</feature>
<dbReference type="InterPro" id="IPR004474">
    <property type="entry name" value="LytR_CpsA_psr"/>
</dbReference>
<dbReference type="Gene3D" id="3.40.630.190">
    <property type="entry name" value="LCP protein"/>
    <property type="match status" value="1"/>
</dbReference>
<evidence type="ECO:0000313" key="5">
    <source>
        <dbReference type="EMBL" id="OLU37500.1"/>
    </source>
</evidence>
<comment type="similarity">
    <text evidence="1">Belongs to the LytR/CpsA/Psr (LCP) family.</text>
</comment>
<keyword evidence="3" id="KW-1133">Transmembrane helix</keyword>
<name>A0A1U7NDQ6_9FIRM</name>
<dbReference type="RefSeq" id="WP_075820742.1">
    <property type="nucleotide sequence ID" value="NZ_CAPIAK010000004.1"/>
</dbReference>
<evidence type="ECO:0000313" key="6">
    <source>
        <dbReference type="Proteomes" id="UP000186341"/>
    </source>
</evidence>
<dbReference type="PANTHER" id="PTHR33392:SF6">
    <property type="entry name" value="POLYISOPRENYL-TEICHOIC ACID--PEPTIDOGLYCAN TEICHOIC ACID TRANSFERASE TAGU"/>
    <property type="match status" value="1"/>
</dbReference>
<evidence type="ECO:0000256" key="2">
    <source>
        <dbReference type="SAM" id="MobiDB-lite"/>
    </source>
</evidence>
<dbReference type="Pfam" id="PF03816">
    <property type="entry name" value="LytR_cpsA_psr"/>
    <property type="match status" value="1"/>
</dbReference>
<dbReference type="PANTHER" id="PTHR33392">
    <property type="entry name" value="POLYISOPRENYL-TEICHOIC ACID--PEPTIDOGLYCAN TEICHOIC ACID TRANSFERASE TAGU"/>
    <property type="match status" value="1"/>
</dbReference>
<dbReference type="InterPro" id="IPR050922">
    <property type="entry name" value="LytR/CpsA/Psr_CW_biosynth"/>
</dbReference>
<evidence type="ECO:0000256" key="3">
    <source>
        <dbReference type="SAM" id="Phobius"/>
    </source>
</evidence>
<keyword evidence="6" id="KW-1185">Reference proteome</keyword>
<evidence type="ECO:0000256" key="1">
    <source>
        <dbReference type="ARBA" id="ARBA00006068"/>
    </source>
</evidence>
<keyword evidence="3" id="KW-0472">Membrane</keyword>
<dbReference type="Proteomes" id="UP000186341">
    <property type="component" value="Unassembled WGS sequence"/>
</dbReference>
<dbReference type="Gene3D" id="3.40.190.10">
    <property type="entry name" value="Periplasmic binding protein-like II"/>
    <property type="match status" value="1"/>
</dbReference>
<reference evidence="5 6" key="1">
    <citation type="submission" date="2016-11" db="EMBL/GenBank/DDBJ databases">
        <title>Description of two novel members of the family Erysipelotrichaceae: Ileibacterium lipovorans gen. nov., sp. nov. and Dubosiella newyorkensis, gen. nov., sp. nov.</title>
        <authorList>
            <person name="Cox L.M."/>
            <person name="Sohn J."/>
            <person name="Tyrrell K.L."/>
            <person name="Citron D.M."/>
            <person name="Lawson P.A."/>
            <person name="Patel N.B."/>
            <person name="Iizumi T."/>
            <person name="Perez-Perez G.I."/>
            <person name="Goldstein E.J."/>
            <person name="Blaser M.J."/>
        </authorList>
    </citation>
    <scope>NUCLEOTIDE SEQUENCE [LARGE SCALE GENOMIC DNA]</scope>
    <source>
        <strain evidence="5 6">NYU-BL-A3</strain>
    </source>
</reference>
<feature type="domain" description="Cell envelope-related transcriptional attenuator" evidence="4">
    <location>
        <begin position="263"/>
        <end position="421"/>
    </location>
</feature>
<dbReference type="NCBIfam" id="TIGR00350">
    <property type="entry name" value="lytR_cpsA_psr"/>
    <property type="match status" value="1"/>
</dbReference>
<organism evidence="5 6">
    <name type="scientific">Ileibacterium valens</name>
    <dbReference type="NCBI Taxonomy" id="1862668"/>
    <lineage>
        <taxon>Bacteria</taxon>
        <taxon>Bacillati</taxon>
        <taxon>Bacillota</taxon>
        <taxon>Erysipelotrichia</taxon>
        <taxon>Erysipelotrichales</taxon>
        <taxon>Erysipelotrichaceae</taxon>
        <taxon>Ileibacterium</taxon>
    </lineage>
</organism>
<evidence type="ECO:0000259" key="4">
    <source>
        <dbReference type="Pfam" id="PF03816"/>
    </source>
</evidence>
<dbReference type="OrthoDB" id="27330at2"/>
<proteinExistence type="inferred from homology"/>
<feature type="transmembrane region" description="Helical" evidence="3">
    <location>
        <begin position="79"/>
        <end position="98"/>
    </location>
</feature>
<feature type="transmembrane region" description="Helical" evidence="3">
    <location>
        <begin position="45"/>
        <end position="67"/>
    </location>
</feature>
<dbReference type="EMBL" id="MPJW01000199">
    <property type="protein sequence ID" value="OLU37500.1"/>
    <property type="molecule type" value="Genomic_DNA"/>
</dbReference>
<keyword evidence="3" id="KW-0812">Transmembrane</keyword>
<dbReference type="AlphaFoldDB" id="A0A1U7NDQ6"/>
<gene>
    <name evidence="5" type="ORF">BO222_10355</name>
</gene>
<feature type="region of interest" description="Disordered" evidence="2">
    <location>
        <begin position="570"/>
        <end position="600"/>
    </location>
</feature>
<comment type="caution">
    <text evidence="5">The sequence shown here is derived from an EMBL/GenBank/DDBJ whole genome shotgun (WGS) entry which is preliminary data.</text>
</comment>
<accession>A0A1U7NDQ6</accession>
<dbReference type="GeneID" id="82203551"/>